<evidence type="ECO:0000313" key="4">
    <source>
        <dbReference type="EMBL" id="KTA96517.1"/>
    </source>
</evidence>
<accession>A0A0W0CKE6</accession>
<dbReference type="InterPro" id="IPR006880">
    <property type="entry name" value="INO80B_C"/>
</dbReference>
<reference evidence="4 5" key="1">
    <citation type="submission" date="2015-10" db="EMBL/GenBank/DDBJ databases">
        <title>Draft genomes sequences of Candida glabrata isolates 1A, 1B, 2A, 2B, 3A and 3B.</title>
        <authorList>
            <person name="Haavelsrud O.E."/>
            <person name="Gaustad P."/>
        </authorList>
    </citation>
    <scope>NUCLEOTIDE SEQUENCE [LARGE SCALE GENOMIC DNA]</scope>
    <source>
        <strain evidence="4">910700640</strain>
    </source>
</reference>
<evidence type="ECO:0000256" key="1">
    <source>
        <dbReference type="SAM" id="Coils"/>
    </source>
</evidence>
<feature type="coiled-coil region" evidence="1">
    <location>
        <begin position="270"/>
        <end position="300"/>
    </location>
</feature>
<dbReference type="SMART" id="SM01406">
    <property type="entry name" value="PAPA-1"/>
    <property type="match status" value="1"/>
</dbReference>
<name>A0A0W0CKE6_CANGB</name>
<gene>
    <name evidence="4" type="ORF">AO440_003461</name>
</gene>
<comment type="caution">
    <text evidence="4">The sequence shown here is derived from an EMBL/GenBank/DDBJ whole genome shotgun (WGS) entry which is preliminary data.</text>
</comment>
<proteinExistence type="predicted"/>
<feature type="compositionally biased region" description="Basic residues" evidence="2">
    <location>
        <begin position="305"/>
        <end position="314"/>
    </location>
</feature>
<feature type="compositionally biased region" description="Acidic residues" evidence="2">
    <location>
        <begin position="18"/>
        <end position="53"/>
    </location>
</feature>
<feature type="domain" description="INO80 complex subunit B-like conserved region" evidence="3">
    <location>
        <begin position="274"/>
        <end position="351"/>
    </location>
</feature>
<sequence>MDSELSDIELSNSRPSSIEDEDLYQEEEEEYQDAMDEDDEYNDDGADDDDEEYIEGREAEIKKPKIATKQTIRPPVKKSERISSKRTAATGLQRVRPKRAVTDKEVNYSEESTSVDKAIEAAEAADEKEQELDQDAVNVDVDVEEEDDEEIRSPAKKRQRTVLEDEEDAQTSTANNSGSEQLPEEDEEEDNGGISDSLRSDFSNGNGGENGIQEDFDAEDNMSTPAGDEDNEEVEARENTEDASIIPSNLLPKNKMLISILDDNPFKKKLTEEEIQLRRAENARKRKNLSEKRLEEEKRETLNKLLKKRAGKSRSKVDKDEPENTASTIKPRRPYNSNGMVRIIRKRDEDLYCIF</sequence>
<dbReference type="Proteomes" id="UP000054886">
    <property type="component" value="Unassembled WGS sequence"/>
</dbReference>
<dbReference type="Pfam" id="PF04795">
    <property type="entry name" value="PAPA-1"/>
    <property type="match status" value="1"/>
</dbReference>
<dbReference type="EMBL" id="LLZZ01000172">
    <property type="protein sequence ID" value="KTA96517.1"/>
    <property type="molecule type" value="Genomic_DNA"/>
</dbReference>
<dbReference type="VEuPathDB" id="FungiDB:GVI51_K04741"/>
<dbReference type="VEuPathDB" id="FungiDB:GWK60_K04741"/>
<feature type="compositionally biased region" description="Basic and acidic residues" evidence="2">
    <location>
        <begin position="54"/>
        <end position="63"/>
    </location>
</feature>
<evidence type="ECO:0000259" key="3">
    <source>
        <dbReference type="SMART" id="SM01406"/>
    </source>
</evidence>
<feature type="region of interest" description="Disordered" evidence="2">
    <location>
        <begin position="304"/>
        <end position="335"/>
    </location>
</feature>
<feature type="compositionally biased region" description="Polar residues" evidence="2">
    <location>
        <begin position="170"/>
        <end position="180"/>
    </location>
</feature>
<feature type="compositionally biased region" description="Acidic residues" evidence="2">
    <location>
        <begin position="182"/>
        <end position="191"/>
    </location>
</feature>
<dbReference type="AlphaFoldDB" id="A0A0W0CKE6"/>
<evidence type="ECO:0000256" key="2">
    <source>
        <dbReference type="SAM" id="MobiDB-lite"/>
    </source>
</evidence>
<feature type="compositionally biased region" description="Acidic residues" evidence="2">
    <location>
        <begin position="141"/>
        <end position="150"/>
    </location>
</feature>
<feature type="region of interest" description="Disordered" evidence="2">
    <location>
        <begin position="1"/>
        <end position="248"/>
    </location>
</feature>
<organism evidence="4 5">
    <name type="scientific">Candida glabrata</name>
    <name type="common">Yeast</name>
    <name type="synonym">Torulopsis glabrata</name>
    <dbReference type="NCBI Taxonomy" id="5478"/>
    <lineage>
        <taxon>Eukaryota</taxon>
        <taxon>Fungi</taxon>
        <taxon>Dikarya</taxon>
        <taxon>Ascomycota</taxon>
        <taxon>Saccharomycotina</taxon>
        <taxon>Saccharomycetes</taxon>
        <taxon>Saccharomycetales</taxon>
        <taxon>Saccharomycetaceae</taxon>
        <taxon>Nakaseomyces</taxon>
    </lineage>
</organism>
<feature type="compositionally biased region" description="Acidic residues" evidence="2">
    <location>
        <begin position="123"/>
        <end position="134"/>
    </location>
</feature>
<keyword evidence="1" id="KW-0175">Coiled coil</keyword>
<evidence type="ECO:0000313" key="5">
    <source>
        <dbReference type="Proteomes" id="UP000054886"/>
    </source>
</evidence>
<dbReference type="GO" id="GO:0006338">
    <property type="term" value="P:chromatin remodeling"/>
    <property type="evidence" value="ECO:0007669"/>
    <property type="project" value="EnsemblFungi"/>
</dbReference>
<dbReference type="GO" id="GO:0031011">
    <property type="term" value="C:Ino80 complex"/>
    <property type="evidence" value="ECO:0007669"/>
    <property type="project" value="EnsemblFungi"/>
</dbReference>
<dbReference type="VEuPathDB" id="FungiDB:B1J91_K04895g"/>
<dbReference type="VEuPathDB" id="FungiDB:CAGL0K04895g"/>
<protein>
    <submittedName>
        <fullName evidence="4">Ino eighty subunit 2</fullName>
    </submittedName>
</protein>